<dbReference type="Proteomes" id="UP000807469">
    <property type="component" value="Unassembled WGS sequence"/>
</dbReference>
<proteinExistence type="predicted"/>
<dbReference type="EMBL" id="MU155425">
    <property type="protein sequence ID" value="KAF9473664.1"/>
    <property type="molecule type" value="Genomic_DNA"/>
</dbReference>
<reference evidence="2" key="1">
    <citation type="submission" date="2020-11" db="EMBL/GenBank/DDBJ databases">
        <authorList>
            <consortium name="DOE Joint Genome Institute"/>
            <person name="Ahrendt S."/>
            <person name="Riley R."/>
            <person name="Andreopoulos W."/>
            <person name="Labutti K."/>
            <person name="Pangilinan J."/>
            <person name="Ruiz-Duenas F.J."/>
            <person name="Barrasa J.M."/>
            <person name="Sanchez-Garcia M."/>
            <person name="Camarero S."/>
            <person name="Miyauchi S."/>
            <person name="Serrano A."/>
            <person name="Linde D."/>
            <person name="Babiker R."/>
            <person name="Drula E."/>
            <person name="Ayuso-Fernandez I."/>
            <person name="Pacheco R."/>
            <person name="Padilla G."/>
            <person name="Ferreira P."/>
            <person name="Barriuso J."/>
            <person name="Kellner H."/>
            <person name="Castanera R."/>
            <person name="Alfaro M."/>
            <person name="Ramirez L."/>
            <person name="Pisabarro A.G."/>
            <person name="Kuo A."/>
            <person name="Tritt A."/>
            <person name="Lipzen A."/>
            <person name="He G."/>
            <person name="Yan M."/>
            <person name="Ng V."/>
            <person name="Cullen D."/>
            <person name="Martin F."/>
            <person name="Rosso M.-N."/>
            <person name="Henrissat B."/>
            <person name="Hibbett D."/>
            <person name="Martinez A.T."/>
            <person name="Grigoriev I.V."/>
        </authorList>
    </citation>
    <scope>NUCLEOTIDE SEQUENCE</scope>
    <source>
        <strain evidence="2">CIRM-BRFM 674</strain>
    </source>
</reference>
<comment type="caution">
    <text evidence="2">The sequence shown here is derived from an EMBL/GenBank/DDBJ whole genome shotgun (WGS) entry which is preliminary data.</text>
</comment>
<keyword evidence="3" id="KW-1185">Reference proteome</keyword>
<accession>A0A9P6CUZ2</accession>
<feature type="compositionally biased region" description="Basic and acidic residues" evidence="1">
    <location>
        <begin position="119"/>
        <end position="130"/>
    </location>
</feature>
<sequence>MKCQRPSEATLQRQLDTLSAELTSVQRHFADATSQNSILSDQLRAAKNKEEAAIREEYESVKRVSELENDLDAWKKYARGLKQKNAEQETELERLRALLSSMEKVARSDTRSSLGDGEGENKPKVKQEED</sequence>
<organism evidence="2 3">
    <name type="scientific">Pholiota conissans</name>
    <dbReference type="NCBI Taxonomy" id="109636"/>
    <lineage>
        <taxon>Eukaryota</taxon>
        <taxon>Fungi</taxon>
        <taxon>Dikarya</taxon>
        <taxon>Basidiomycota</taxon>
        <taxon>Agaricomycotina</taxon>
        <taxon>Agaricomycetes</taxon>
        <taxon>Agaricomycetidae</taxon>
        <taxon>Agaricales</taxon>
        <taxon>Agaricineae</taxon>
        <taxon>Strophariaceae</taxon>
        <taxon>Pholiota</taxon>
    </lineage>
</organism>
<protein>
    <submittedName>
        <fullName evidence="2">Uncharacterized protein</fullName>
    </submittedName>
</protein>
<dbReference type="AlphaFoldDB" id="A0A9P6CUZ2"/>
<evidence type="ECO:0000313" key="2">
    <source>
        <dbReference type="EMBL" id="KAF9473664.1"/>
    </source>
</evidence>
<name>A0A9P6CUZ2_9AGAR</name>
<feature type="region of interest" description="Disordered" evidence="1">
    <location>
        <begin position="101"/>
        <end position="130"/>
    </location>
</feature>
<gene>
    <name evidence="2" type="ORF">BDN70DRAFT_363597</name>
</gene>
<evidence type="ECO:0000313" key="3">
    <source>
        <dbReference type="Proteomes" id="UP000807469"/>
    </source>
</evidence>
<evidence type="ECO:0000256" key="1">
    <source>
        <dbReference type="SAM" id="MobiDB-lite"/>
    </source>
</evidence>